<dbReference type="InterPro" id="IPR011989">
    <property type="entry name" value="ARM-like"/>
</dbReference>
<dbReference type="Proteomes" id="UP000694395">
    <property type="component" value="Chromosome 18"/>
</dbReference>
<evidence type="ECO:0000313" key="11">
    <source>
        <dbReference type="Proteomes" id="UP000694395"/>
    </source>
</evidence>
<reference evidence="10" key="2">
    <citation type="submission" date="2025-05" db="UniProtKB">
        <authorList>
            <consortium name="Ensembl"/>
        </authorList>
    </citation>
    <scope>IDENTIFICATION</scope>
</reference>
<dbReference type="Pfam" id="PF25574">
    <property type="entry name" value="TPR_IMB1"/>
    <property type="match status" value="1"/>
</dbReference>
<dbReference type="InterPro" id="IPR000357">
    <property type="entry name" value="HEAT"/>
</dbReference>
<name>A0A8C7NHX6_ONCMY</name>
<dbReference type="GO" id="GO:0006606">
    <property type="term" value="P:protein import into nucleus"/>
    <property type="evidence" value="ECO:0007669"/>
    <property type="project" value="InterPro"/>
</dbReference>
<evidence type="ECO:0000256" key="7">
    <source>
        <dbReference type="ARBA" id="ARBA00022990"/>
    </source>
</evidence>
<dbReference type="GO" id="GO:0005634">
    <property type="term" value="C:nucleus"/>
    <property type="evidence" value="ECO:0007669"/>
    <property type="project" value="UniProtKB-SubCell"/>
</dbReference>
<dbReference type="GeneTree" id="ENSGT00940000155502"/>
<dbReference type="Gene3D" id="1.25.10.10">
    <property type="entry name" value="Leucine-rich Repeat Variant"/>
    <property type="match status" value="2"/>
</dbReference>
<dbReference type="InterPro" id="IPR016024">
    <property type="entry name" value="ARM-type_fold"/>
</dbReference>
<reference evidence="10 11" key="1">
    <citation type="submission" date="2020-07" db="EMBL/GenBank/DDBJ databases">
        <title>A long reads based de novo assembly of the rainbow trout Arlee double haploid line genome.</title>
        <authorList>
            <person name="Gao G."/>
            <person name="Palti Y."/>
        </authorList>
    </citation>
    <scope>NUCLEOTIDE SEQUENCE [LARGE SCALE GENOMIC DNA]</scope>
</reference>
<dbReference type="Ensembl" id="ENSOMYT00000147280.1">
    <property type="protein sequence ID" value="ENSOMYP00000109978.1"/>
    <property type="gene ID" value="ENSOMYG00000074365.1"/>
</dbReference>
<dbReference type="Proteomes" id="UP000694395">
    <property type="component" value="Chromosome 7"/>
</dbReference>
<evidence type="ECO:0000259" key="9">
    <source>
        <dbReference type="SMART" id="SM01349"/>
    </source>
</evidence>
<dbReference type="Pfam" id="PF13513">
    <property type="entry name" value="HEAT_EZ"/>
    <property type="match status" value="1"/>
</dbReference>
<dbReference type="InterPro" id="IPR057672">
    <property type="entry name" value="TPR_IPO4/5"/>
</dbReference>
<keyword evidence="8" id="KW-0539">Nucleus</keyword>
<accession>A0A8C7NHX6</accession>
<comment type="subcellular location">
    <subcellularLocation>
        <location evidence="2">Cytoplasm</location>
    </subcellularLocation>
    <subcellularLocation>
        <location evidence="1">Nucleus</location>
    </subcellularLocation>
</comment>
<keyword evidence="5" id="KW-0677">Repeat</keyword>
<dbReference type="InterPro" id="IPR058584">
    <property type="entry name" value="IMB1_TNPO1-like_TPR"/>
</dbReference>
<evidence type="ECO:0000256" key="6">
    <source>
        <dbReference type="ARBA" id="ARBA00022927"/>
    </source>
</evidence>
<organism evidence="10 11">
    <name type="scientific">Oncorhynchus mykiss</name>
    <name type="common">Rainbow trout</name>
    <name type="synonym">Salmo gairdneri</name>
    <dbReference type="NCBI Taxonomy" id="8022"/>
    <lineage>
        <taxon>Eukaryota</taxon>
        <taxon>Metazoa</taxon>
        <taxon>Chordata</taxon>
        <taxon>Craniata</taxon>
        <taxon>Vertebrata</taxon>
        <taxon>Euteleostomi</taxon>
        <taxon>Actinopterygii</taxon>
        <taxon>Neopterygii</taxon>
        <taxon>Teleostei</taxon>
        <taxon>Protacanthopterygii</taxon>
        <taxon>Salmoniformes</taxon>
        <taxon>Salmonidae</taxon>
        <taxon>Salmoninae</taxon>
        <taxon>Oncorhynchus</taxon>
    </lineage>
</organism>
<dbReference type="InterPro" id="IPR040122">
    <property type="entry name" value="Importin_beta"/>
</dbReference>
<dbReference type="Pfam" id="PF25780">
    <property type="entry name" value="TPR_IPO5"/>
    <property type="match status" value="1"/>
</dbReference>
<dbReference type="SUPFAM" id="SSF48371">
    <property type="entry name" value="ARM repeat"/>
    <property type="match status" value="1"/>
</dbReference>
<keyword evidence="3" id="KW-0813">Transport</keyword>
<keyword evidence="4" id="KW-0963">Cytoplasm</keyword>
<keyword evidence="7" id="KW-0007">Acetylation</keyword>
<keyword evidence="11" id="KW-1185">Reference proteome</keyword>
<protein>
    <recommendedName>
        <fullName evidence="9">TOG domain-containing protein</fullName>
    </recommendedName>
</protein>
<evidence type="ECO:0000256" key="8">
    <source>
        <dbReference type="ARBA" id="ARBA00023242"/>
    </source>
</evidence>
<dbReference type="AlphaFoldDB" id="A0A8C7NHX6"/>
<dbReference type="Ensembl" id="ENSOMYT00000008815.2">
    <property type="protein sequence ID" value="ENSOMYP00000007923.2"/>
    <property type="gene ID" value="ENSOMYG00000002611.2"/>
</dbReference>
<evidence type="ECO:0000256" key="2">
    <source>
        <dbReference type="ARBA" id="ARBA00004496"/>
    </source>
</evidence>
<evidence type="ECO:0000256" key="4">
    <source>
        <dbReference type="ARBA" id="ARBA00022490"/>
    </source>
</evidence>
<sequence>MAEQQQFYILLGNLMSPDNDIRKQSEEAYDTIPGQTKITFLLQAIRDAACAEEVKTMAAVLLRRLLSSSFEEIYPGLTVDMQTAIKTELVTSIQTEASPNIRKKVADIAAELCRNLLDDDGNNQWPELLKFLFDSVNSDNVGLREAALHIFWNFPGIFGNQQQHYMEVIKRMLVQCMQDQENPQVSTCFHLKLCADTTLTNMQRQLALEVIVTLSETAAAMLRKHTAIVASSGDKNGYSVYKSNAVAGESALDRMACGLGGKMVLPMIKQHIMTMLQNPDWKYRHAGLMALSAIGEGCHQQMEAILNEIVSFLLLFCQDPHPRVRYAACNAIGQMATDFAPTFQKKFHDKVISALLQTMEDQTNPRVQAHAAAALINFTEDCPKSLLIPYLDSLVQHLHVIMVAKLQELIQKGTKLVLEQVVTSIASVADTAEEKFVPYYDLFMPSLKHIVENAVQKELRLLRGKTIECISLIGLAVGKDKFMPDASAVMQLLLKTQTDFNDLEDDDPQISYMISAWARMCKILGKEFQQYLPVVMGPLMKTASIKPEVALLDTQDMENMSEDDGWEFVNLGDQQSFGIKTAGLEEKATACQMLVCYAKELKEGFVEYTEQVVKLMVPLLKFYFHDDILLIGALTTSESMPLLLECARVRGPDYLTQMWHFMCDALIKAIGTEPDSDVLSEIMHSFAKCIELMGEGCLNNEHFEELGGILKGKLEEHFKNQELRQAKRQDEDYDEGMEETLQDEDENDVYILTKVSDILHSVFSSYKEQVLPWFEQLLQLIVQLVCPSRPWADRQWGLCIFDDVVEHCSPSSFKYAELFLRAMALSLCDTSPEVRQAAAYGVGVMAQYGGENYRPFCTGICI</sequence>
<dbReference type="Pfam" id="PF18829">
    <property type="entry name" value="Importin_rep_6"/>
    <property type="match status" value="1"/>
</dbReference>
<evidence type="ECO:0000313" key="10">
    <source>
        <dbReference type="Ensembl" id="ENSOMYP00000007923.2"/>
    </source>
</evidence>
<feature type="domain" description="TOG" evidence="9">
    <location>
        <begin position="257"/>
        <end position="509"/>
    </location>
</feature>
<dbReference type="SMART" id="SM01349">
    <property type="entry name" value="TOG"/>
    <property type="match status" value="1"/>
</dbReference>
<dbReference type="InterPro" id="IPR034085">
    <property type="entry name" value="TOG"/>
</dbReference>
<dbReference type="InterPro" id="IPR041389">
    <property type="entry name" value="Importin_rep_6"/>
</dbReference>
<evidence type="ECO:0000256" key="5">
    <source>
        <dbReference type="ARBA" id="ARBA00022737"/>
    </source>
</evidence>
<evidence type="ECO:0000256" key="3">
    <source>
        <dbReference type="ARBA" id="ARBA00022448"/>
    </source>
</evidence>
<keyword evidence="6" id="KW-0653">Protein transport</keyword>
<dbReference type="PANTHER" id="PTHR10527">
    <property type="entry name" value="IMPORTIN BETA"/>
    <property type="match status" value="1"/>
</dbReference>
<dbReference type="Pfam" id="PF02985">
    <property type="entry name" value="HEAT"/>
    <property type="match status" value="1"/>
</dbReference>
<dbReference type="GO" id="GO:0005737">
    <property type="term" value="C:cytoplasm"/>
    <property type="evidence" value="ECO:0007669"/>
    <property type="project" value="UniProtKB-SubCell"/>
</dbReference>
<evidence type="ECO:0000256" key="1">
    <source>
        <dbReference type="ARBA" id="ARBA00004123"/>
    </source>
</evidence>
<proteinExistence type="predicted"/>